<sequence length="142" mass="16346">MLMEHQDKNVPTIPAYVNLTLQALYLYDNAAPAEGLKLRKTKKERPNLAVFTLARLKEKLEDWEGWRDEDTPEPYWLGWTWRDQEFEVDDDDKLRSMLKWCEGDVMEAELKMYVGEAHATAAAIRGATWPADAVFVEAVSAV</sequence>
<evidence type="ECO:0000313" key="2">
    <source>
        <dbReference type="Proteomes" id="UP000215127"/>
    </source>
</evidence>
<dbReference type="Proteomes" id="UP000215127">
    <property type="component" value="Chromosome 13"/>
</dbReference>
<gene>
    <name evidence="1" type="ORF">ZT3D7_G11190</name>
</gene>
<protein>
    <submittedName>
        <fullName evidence="1">Uncharacterized protein</fullName>
    </submittedName>
</protein>
<dbReference type="AlphaFoldDB" id="A0A1X7S8T0"/>
<keyword evidence="2" id="KW-1185">Reference proteome</keyword>
<dbReference type="EMBL" id="LT853704">
    <property type="protein sequence ID" value="SMQ56035.1"/>
    <property type="molecule type" value="Genomic_DNA"/>
</dbReference>
<organism evidence="1 2">
    <name type="scientific">Zymoseptoria tritici (strain ST99CH_3D7)</name>
    <dbReference type="NCBI Taxonomy" id="1276538"/>
    <lineage>
        <taxon>Eukaryota</taxon>
        <taxon>Fungi</taxon>
        <taxon>Dikarya</taxon>
        <taxon>Ascomycota</taxon>
        <taxon>Pezizomycotina</taxon>
        <taxon>Dothideomycetes</taxon>
        <taxon>Dothideomycetidae</taxon>
        <taxon>Mycosphaerellales</taxon>
        <taxon>Mycosphaerellaceae</taxon>
        <taxon>Zymoseptoria</taxon>
    </lineage>
</organism>
<reference evidence="1 2" key="1">
    <citation type="submission" date="2016-06" db="EMBL/GenBank/DDBJ databases">
        <authorList>
            <person name="Kjaerup R.B."/>
            <person name="Dalgaard T.S."/>
            <person name="Juul-Madsen H.R."/>
        </authorList>
    </citation>
    <scope>NUCLEOTIDE SEQUENCE [LARGE SCALE GENOMIC DNA]</scope>
</reference>
<evidence type="ECO:0000313" key="1">
    <source>
        <dbReference type="EMBL" id="SMQ56035.1"/>
    </source>
</evidence>
<proteinExistence type="predicted"/>
<accession>A0A1X7S8T0</accession>
<name>A0A1X7S8T0_ZYMT9</name>